<name>S7RWF0_GLOTA</name>
<dbReference type="eggNOG" id="ENOG502SMB9">
    <property type="taxonomic scope" value="Eukaryota"/>
</dbReference>
<dbReference type="AlphaFoldDB" id="S7RWF0"/>
<proteinExistence type="predicted"/>
<organism evidence="1 2">
    <name type="scientific">Gloeophyllum trabeum (strain ATCC 11539 / FP-39264 / Madison 617)</name>
    <name type="common">Brown rot fungus</name>
    <dbReference type="NCBI Taxonomy" id="670483"/>
    <lineage>
        <taxon>Eukaryota</taxon>
        <taxon>Fungi</taxon>
        <taxon>Dikarya</taxon>
        <taxon>Basidiomycota</taxon>
        <taxon>Agaricomycotina</taxon>
        <taxon>Agaricomycetes</taxon>
        <taxon>Gloeophyllales</taxon>
        <taxon>Gloeophyllaceae</taxon>
        <taxon>Gloeophyllum</taxon>
    </lineage>
</organism>
<dbReference type="EMBL" id="KB469299">
    <property type="protein sequence ID" value="EPQ57644.1"/>
    <property type="molecule type" value="Genomic_DNA"/>
</dbReference>
<dbReference type="GeneID" id="19309401"/>
<protein>
    <submittedName>
        <fullName evidence="1">Uncharacterized protein</fullName>
    </submittedName>
</protein>
<accession>S7RWF0</accession>
<dbReference type="SUPFAM" id="SSF69318">
    <property type="entry name" value="Integrin alpha N-terminal domain"/>
    <property type="match status" value="1"/>
</dbReference>
<dbReference type="Proteomes" id="UP000030669">
    <property type="component" value="Unassembled WGS sequence"/>
</dbReference>
<evidence type="ECO:0000313" key="2">
    <source>
        <dbReference type="Proteomes" id="UP000030669"/>
    </source>
</evidence>
<dbReference type="InterPro" id="IPR028994">
    <property type="entry name" value="Integrin_alpha_N"/>
</dbReference>
<dbReference type="HOGENOM" id="CLU_816654_0_0_1"/>
<dbReference type="RefSeq" id="XP_007864702.1">
    <property type="nucleotide sequence ID" value="XM_007866511.1"/>
</dbReference>
<sequence>MSSTSDYTPVYHQGDPGTGIGGYDLKSSADTAFAFDYDSSGKLDHIVLYRPGTGTCWILKKGENGVWSPVYHQGDPGNGIGGYDLKSPDDRIIPFDYDHSGKADHLVCYRPGTGTIWILKNRGGMFSAVYAGESGIGGYDLKSKDDLCFAYDYDRCGRVDYLALYRPGTGTFWILKHESGKFTAVYNQGDPGKGIGGYDLKSPADRAFAFDWEGSDKLDSIVLYRPGTGTIWILRREGTDFTPVYQQGDPGQGIGGYDLKSARDICFPFAHNLGKKLNELVLYRPGTGTLWIVKKEGTHSTPVYRQGDPGLGIGGYDLKSPADRCFALDYNSNGNPDHLVLYRPGTGTIWILRRVV</sequence>
<dbReference type="KEGG" id="gtr:GLOTRDRAFT_92616"/>
<keyword evidence="2" id="KW-1185">Reference proteome</keyword>
<gene>
    <name evidence="1" type="ORF">GLOTRDRAFT_92616</name>
</gene>
<evidence type="ECO:0000313" key="1">
    <source>
        <dbReference type="EMBL" id="EPQ57644.1"/>
    </source>
</evidence>
<reference evidence="1 2" key="1">
    <citation type="journal article" date="2012" name="Science">
        <title>The Paleozoic origin of enzymatic lignin decomposition reconstructed from 31 fungal genomes.</title>
        <authorList>
            <person name="Floudas D."/>
            <person name="Binder M."/>
            <person name="Riley R."/>
            <person name="Barry K."/>
            <person name="Blanchette R.A."/>
            <person name="Henrissat B."/>
            <person name="Martinez A.T."/>
            <person name="Otillar R."/>
            <person name="Spatafora J.W."/>
            <person name="Yadav J.S."/>
            <person name="Aerts A."/>
            <person name="Benoit I."/>
            <person name="Boyd A."/>
            <person name="Carlson A."/>
            <person name="Copeland A."/>
            <person name="Coutinho P.M."/>
            <person name="de Vries R.P."/>
            <person name="Ferreira P."/>
            <person name="Findley K."/>
            <person name="Foster B."/>
            <person name="Gaskell J."/>
            <person name="Glotzer D."/>
            <person name="Gorecki P."/>
            <person name="Heitman J."/>
            <person name="Hesse C."/>
            <person name="Hori C."/>
            <person name="Igarashi K."/>
            <person name="Jurgens J.A."/>
            <person name="Kallen N."/>
            <person name="Kersten P."/>
            <person name="Kohler A."/>
            <person name="Kuees U."/>
            <person name="Kumar T.K.A."/>
            <person name="Kuo A."/>
            <person name="LaButti K."/>
            <person name="Larrondo L.F."/>
            <person name="Lindquist E."/>
            <person name="Ling A."/>
            <person name="Lombard V."/>
            <person name="Lucas S."/>
            <person name="Lundell T."/>
            <person name="Martin R."/>
            <person name="McLaughlin D.J."/>
            <person name="Morgenstern I."/>
            <person name="Morin E."/>
            <person name="Murat C."/>
            <person name="Nagy L.G."/>
            <person name="Nolan M."/>
            <person name="Ohm R.A."/>
            <person name="Patyshakuliyeva A."/>
            <person name="Rokas A."/>
            <person name="Ruiz-Duenas F.J."/>
            <person name="Sabat G."/>
            <person name="Salamov A."/>
            <person name="Samejima M."/>
            <person name="Schmutz J."/>
            <person name="Slot J.C."/>
            <person name="St John F."/>
            <person name="Stenlid J."/>
            <person name="Sun H."/>
            <person name="Sun S."/>
            <person name="Syed K."/>
            <person name="Tsang A."/>
            <person name="Wiebenga A."/>
            <person name="Young D."/>
            <person name="Pisabarro A."/>
            <person name="Eastwood D.C."/>
            <person name="Martin F."/>
            <person name="Cullen D."/>
            <person name="Grigoriev I.V."/>
            <person name="Hibbett D.S."/>
        </authorList>
    </citation>
    <scope>NUCLEOTIDE SEQUENCE [LARGE SCALE GENOMIC DNA]</scope>
    <source>
        <strain evidence="1 2">ATCC 11539</strain>
    </source>
</reference>
<dbReference type="OrthoDB" id="2840902at2759"/>